<evidence type="ECO:0000259" key="11">
    <source>
        <dbReference type="PROSITE" id="PS50127"/>
    </source>
</evidence>
<evidence type="ECO:0000256" key="4">
    <source>
        <dbReference type="ARBA" id="ARBA00022679"/>
    </source>
</evidence>
<dbReference type="GO" id="GO:0012505">
    <property type="term" value="C:endomembrane system"/>
    <property type="evidence" value="ECO:0007669"/>
    <property type="project" value="UniProtKB-SubCell"/>
</dbReference>
<evidence type="ECO:0000256" key="6">
    <source>
        <dbReference type="ARBA" id="ARBA00022741"/>
    </source>
</evidence>
<dbReference type="SUPFAM" id="SSF54495">
    <property type="entry name" value="UBC-like"/>
    <property type="match status" value="1"/>
</dbReference>
<keyword evidence="5" id="KW-0812">Transmembrane</keyword>
<keyword evidence="13" id="KW-1185">Reference proteome</keyword>
<dbReference type="PANTHER" id="PTHR33389">
    <property type="entry name" value="FAMILY PROTEIN, PUTATIVE (DUF2921)-RELATED"/>
    <property type="match status" value="1"/>
</dbReference>
<evidence type="ECO:0000256" key="2">
    <source>
        <dbReference type="ARBA" id="ARBA00004127"/>
    </source>
</evidence>
<evidence type="ECO:0000256" key="8">
    <source>
        <dbReference type="ARBA" id="ARBA00022840"/>
    </source>
</evidence>
<dbReference type="FunFam" id="3.10.110.10:FF:000028">
    <property type="entry name" value="Probable ubiquitin-conjugating enzyme E2 23"/>
    <property type="match status" value="1"/>
</dbReference>
<keyword evidence="6" id="KW-0547">Nucleotide-binding</keyword>
<dbReference type="PROSITE" id="PS50127">
    <property type="entry name" value="UBC_2"/>
    <property type="match status" value="1"/>
</dbReference>
<sequence>MDPEVVEISLPVPWSLKSTSLKQKEVMHEVIDVDVDEDSTDVMLIDEKVYTKNKGKETLANFSNGHCSAAKRRSVDRVQSCKRSCVPGSHYSIKLDSFSLDLSYGSNEYMDMYYDDLTNDDKCATLQAHFDNIDIPPGVEVPIPWLSDPAQSKEAATGSSTCSSLRIQSDAVGFPPGTDWSSSWCLPEPAQLRKQSSLTSSSSLQTQMDAVSHSHGEELSLSWSLPEPAQSKKRLAASTSSTYSSLKTEKSTVNLLPGVEPLKPQCFLESSSNKKKPGLPGSATCYSSCQQLGTMKFSPGSELCSEDSYFPNHLKKQVGNGSITYPSFLSMDTTNRPPGVDASKSRCQDSLLSPDYSKFPPLSDAVHIFPEEESYVLWDQDPAKSKTNASAAGSSTIPIESASSRGNENDILEKFHLFKQFDTVQDHSDHHYSRCGSSMKQPSKNWAKKIQEEWRILEKDLPDKIFVRVYESRMDLLRAVIIGVEGTPYHDGLFFFDFFFPCNYPSIPPHVYYHSGGLRINPNLYNRGKVCLSLLNTWSGNQNEKWIPGVSTILQVLVSIQGLILNAKPYFNEPGFARMSDSANGEKNSQQYNENTFILSLKTMVYSMRRPPKHFEDFVVGHFFKRAHDILVACKAYMDGAQVGCLAGGVQDVDAGDKSCSQHFKQTLAGQSYYGPRISSLKFVLDGFWSESSGKLCMVGSASWHSKYGNSLNLDAVLKLNYAKNSTIATSLVSGTLESLSSDESNYFEPISILGLPSMSYYNYTLLSEGFDDGCPGGIDIPQNQSLSFQRGSVCSMLSIQSHTFELEYESECTSSQNCTPFGGGIGYLPRVMSLHPIQCSEGEQKLRYLVEFPTSSYTRHFQPSTLNATLVGEGAWHPRKNQLCISACRILNVTDSLGNAYIGDCSIKMSLRYPAAWTIRNRTIIMGHIWTNKTANDSGYFDRITFRSSENSMAGISGLRYEYTEIDKVRRSCPMKKKPVKKRGKRYPGEFSYDMRFDMLVKNSRGKFAWGSAVPISVGGQFYEPSPVTIWGSALENAAVERTPVVKADPGYSGTLNISYKISISSSNLSLSSNGHVEISAEGIYDAKTGYLCMVGCRKLGSYIQKSTKDSVDCEILVNSQFPPLNSKKGGVIKGSIRSTRKITDPLYFEHLSMSSNVLYTVAAKQAIWRMDLETTMVLIFEHACMCLCALFLKNPNQQNVLLGSGGWLEVNEVIVRVVTMVAFLLQFRLLQLAWSAATGYRSMLNSLGSVVYEQLSLWEDLGSYASLVLDGFLFPQILLNIFQISRESALSHSFYIGTTFVRLLPHAYDLYRAHNYFIGSVEWSHIYANPTSVFYSTTWDIIISCGGMLFAAIIYLQQRFGGRILSRKLEELEAYEKVPAVSND</sequence>
<accession>A0A5J5A7G0</accession>
<evidence type="ECO:0000256" key="1">
    <source>
        <dbReference type="ARBA" id="ARBA00000900"/>
    </source>
</evidence>
<dbReference type="GO" id="GO:0061630">
    <property type="term" value="F:ubiquitin protein ligase activity"/>
    <property type="evidence" value="ECO:0007669"/>
    <property type="project" value="UniProtKB-EC"/>
</dbReference>
<keyword evidence="7" id="KW-0833">Ubl conjugation pathway</keyword>
<organism evidence="12 13">
    <name type="scientific">Nyssa sinensis</name>
    <dbReference type="NCBI Taxonomy" id="561372"/>
    <lineage>
        <taxon>Eukaryota</taxon>
        <taxon>Viridiplantae</taxon>
        <taxon>Streptophyta</taxon>
        <taxon>Embryophyta</taxon>
        <taxon>Tracheophyta</taxon>
        <taxon>Spermatophyta</taxon>
        <taxon>Magnoliopsida</taxon>
        <taxon>eudicotyledons</taxon>
        <taxon>Gunneridae</taxon>
        <taxon>Pentapetalae</taxon>
        <taxon>asterids</taxon>
        <taxon>Cornales</taxon>
        <taxon>Nyssaceae</taxon>
        <taxon>Nyssa</taxon>
    </lineage>
</organism>
<dbReference type="OrthoDB" id="47801at2759"/>
<dbReference type="SMART" id="SM00212">
    <property type="entry name" value="UBCc"/>
    <property type="match status" value="1"/>
</dbReference>
<dbReference type="PANTHER" id="PTHR33389:SF18">
    <property type="entry name" value="OS01G0677900 PROTEIN"/>
    <property type="match status" value="1"/>
</dbReference>
<dbReference type="CDD" id="cd23837">
    <property type="entry name" value="UBCc_UBE2O"/>
    <property type="match status" value="1"/>
</dbReference>
<comment type="pathway">
    <text evidence="3">Protein modification; protein ubiquitination.</text>
</comment>
<dbReference type="GO" id="GO:0005524">
    <property type="term" value="F:ATP binding"/>
    <property type="evidence" value="ECO:0007669"/>
    <property type="project" value="UniProtKB-KW"/>
</dbReference>
<evidence type="ECO:0000313" key="12">
    <source>
        <dbReference type="EMBL" id="KAA8526833.1"/>
    </source>
</evidence>
<keyword evidence="10" id="KW-0472">Membrane</keyword>
<dbReference type="InterPro" id="IPR000608">
    <property type="entry name" value="UBC"/>
</dbReference>
<dbReference type="Proteomes" id="UP000325577">
    <property type="component" value="Linkage Group LG3"/>
</dbReference>
<dbReference type="Pfam" id="PF25333">
    <property type="entry name" value="DUF2921_N"/>
    <property type="match status" value="3"/>
</dbReference>
<keyword evidence="4" id="KW-0808">Transferase</keyword>
<evidence type="ECO:0000256" key="3">
    <source>
        <dbReference type="ARBA" id="ARBA00004906"/>
    </source>
</evidence>
<dbReference type="InterPro" id="IPR057425">
    <property type="entry name" value="DUF2921_N"/>
</dbReference>
<feature type="domain" description="UBC core" evidence="11">
    <location>
        <begin position="445"/>
        <end position="605"/>
    </location>
</feature>
<dbReference type="Pfam" id="PF11145">
    <property type="entry name" value="DUF2921"/>
    <property type="match status" value="1"/>
</dbReference>
<comment type="subcellular location">
    <subcellularLocation>
        <location evidence="2">Endomembrane system</location>
        <topology evidence="2">Multi-pass membrane protein</topology>
    </subcellularLocation>
</comment>
<reference evidence="12 13" key="1">
    <citation type="submission" date="2019-09" db="EMBL/GenBank/DDBJ databases">
        <title>A chromosome-level genome assembly of the Chinese tupelo Nyssa sinensis.</title>
        <authorList>
            <person name="Yang X."/>
            <person name="Kang M."/>
            <person name="Yang Y."/>
            <person name="Xiong H."/>
            <person name="Wang M."/>
            <person name="Zhang Z."/>
            <person name="Wang Z."/>
            <person name="Wu H."/>
            <person name="Ma T."/>
            <person name="Liu J."/>
            <person name="Xi Z."/>
        </authorList>
    </citation>
    <scope>NUCLEOTIDE SEQUENCE [LARGE SCALE GENOMIC DNA]</scope>
    <source>
        <strain evidence="12">J267</strain>
        <tissue evidence="12">Leaf</tissue>
    </source>
</reference>
<evidence type="ECO:0000256" key="5">
    <source>
        <dbReference type="ARBA" id="ARBA00022692"/>
    </source>
</evidence>
<comment type="catalytic activity">
    <reaction evidence="1">
        <text>S-ubiquitinyl-[E2 ubiquitin-conjugating enzyme]-L-cysteine + [acceptor protein]-L-lysine = [E2 ubiquitin-conjugating enzyme]-L-cysteine + N(6)-ubiquitinyl-[acceptor protein]-L-lysine.</text>
        <dbReference type="EC" id="2.3.2.27"/>
    </reaction>
</comment>
<dbReference type="EMBL" id="CM018046">
    <property type="protein sequence ID" value="KAA8526833.1"/>
    <property type="molecule type" value="Genomic_DNA"/>
</dbReference>
<proteinExistence type="predicted"/>
<protein>
    <recommendedName>
        <fullName evidence="11">UBC core domain-containing protein</fullName>
    </recommendedName>
</protein>
<keyword evidence="8" id="KW-0067">ATP-binding</keyword>
<name>A0A5J5A7G0_9ASTE</name>
<dbReference type="Gene3D" id="3.10.110.10">
    <property type="entry name" value="Ubiquitin Conjugating Enzyme"/>
    <property type="match status" value="1"/>
</dbReference>
<dbReference type="InterPro" id="IPR016135">
    <property type="entry name" value="UBQ-conjugating_enzyme/RWD"/>
</dbReference>
<evidence type="ECO:0000256" key="10">
    <source>
        <dbReference type="ARBA" id="ARBA00023136"/>
    </source>
</evidence>
<evidence type="ECO:0000313" key="13">
    <source>
        <dbReference type="Proteomes" id="UP000325577"/>
    </source>
</evidence>
<dbReference type="Pfam" id="PF00179">
    <property type="entry name" value="UQ_con"/>
    <property type="match status" value="1"/>
</dbReference>
<keyword evidence="9" id="KW-1133">Transmembrane helix</keyword>
<dbReference type="InterPro" id="IPR021319">
    <property type="entry name" value="DUF2921"/>
</dbReference>
<evidence type="ECO:0000256" key="9">
    <source>
        <dbReference type="ARBA" id="ARBA00022989"/>
    </source>
</evidence>
<evidence type="ECO:0000256" key="7">
    <source>
        <dbReference type="ARBA" id="ARBA00022786"/>
    </source>
</evidence>
<gene>
    <name evidence="12" type="ORF">F0562_008938</name>
</gene>